<dbReference type="InterPro" id="IPR017871">
    <property type="entry name" value="ABC_transporter-like_CS"/>
</dbReference>
<dbReference type="InterPro" id="IPR011527">
    <property type="entry name" value="ABC1_TM_dom"/>
</dbReference>
<evidence type="ECO:0000256" key="8">
    <source>
        <dbReference type="ARBA" id="ARBA00023136"/>
    </source>
</evidence>
<feature type="transmembrane region" description="Helical" evidence="9">
    <location>
        <begin position="128"/>
        <end position="151"/>
    </location>
</feature>
<evidence type="ECO:0000256" key="4">
    <source>
        <dbReference type="ARBA" id="ARBA00022692"/>
    </source>
</evidence>
<keyword evidence="6 12" id="KW-0067">ATP-binding</keyword>
<evidence type="ECO:0000313" key="12">
    <source>
        <dbReference type="EMBL" id="ROR55147.1"/>
    </source>
</evidence>
<comment type="subcellular location">
    <subcellularLocation>
        <location evidence="1">Cell membrane</location>
        <topology evidence="1">Multi-pass membrane protein</topology>
    </subcellularLocation>
</comment>
<dbReference type="EMBL" id="RKHG01000001">
    <property type="protein sequence ID" value="ROR55147.1"/>
    <property type="molecule type" value="Genomic_DNA"/>
</dbReference>
<dbReference type="RefSeq" id="WP_123576037.1">
    <property type="nucleotide sequence ID" value="NZ_RKHG01000001.1"/>
</dbReference>
<dbReference type="GO" id="GO:0016887">
    <property type="term" value="F:ATP hydrolysis activity"/>
    <property type="evidence" value="ECO:0007669"/>
    <property type="project" value="InterPro"/>
</dbReference>
<evidence type="ECO:0000256" key="6">
    <source>
        <dbReference type="ARBA" id="ARBA00022840"/>
    </source>
</evidence>
<dbReference type="GO" id="GO:0005524">
    <property type="term" value="F:ATP binding"/>
    <property type="evidence" value="ECO:0007669"/>
    <property type="project" value="UniProtKB-KW"/>
</dbReference>
<feature type="transmembrane region" description="Helical" evidence="9">
    <location>
        <begin position="157"/>
        <end position="177"/>
    </location>
</feature>
<sequence length="577" mass="62811">MLIKLINRHIKPYWGLIGAVLALQLVATIASLYLPNLNARIIDQGVARGDTHYIWVHGAWMLGVSLVQVAAQIAAVWFGARAAMQFGRDVRDAIFHRVLGFSSRELNHFGAPSLLTRTTNDVQQVQQLVLMTCVMMISAPITMVGGIIMAVREDPGMSWLILAAVAALAAGVVLLIWRVTPLFGIQQTRIDNLNRVLREQITGIRVVRAFVREPHEAKRFEQTNADLTQTATSLGRHMSFMFPFVMLIMNLGSVGVMWFGGHRIAEGHIQVGQLTAFLTYLMQILMSVMMATMMLVFAPRAAVCAGRIMEVLDTSSSVIPPQEGVTELAGRGVLEMRDVEFTYPGAEVPVLDEMDLQLAPGRTTAIIGSTGSGKSTLVNLIPRLFDVTGGQVLVDGIDVREIDPDTLWARVGLVPQKPWLFSGTVASNLRYGKPDATDDELWAALETAQAADFVREMDGQLEAEIAQGGTNVSGGQRQRLSIARALVKKPGIYVFDDSFSALDVATDARLRAALAKETTGSAVLIVAQRVSTIREADEILVLEDGRIVGRGTHDQLLASCPTYVEIVDSQLSAEEAA</sequence>
<dbReference type="FunFam" id="1.20.1560.10:FF:000040">
    <property type="entry name" value="Multidrug ABC transporter ATP-binding protein"/>
    <property type="match status" value="1"/>
</dbReference>
<gene>
    <name evidence="12" type="ORF">EDD41_2403</name>
</gene>
<evidence type="ECO:0000313" key="13">
    <source>
        <dbReference type="Proteomes" id="UP000275749"/>
    </source>
</evidence>
<dbReference type="InterPro" id="IPR003439">
    <property type="entry name" value="ABC_transporter-like_ATP-bd"/>
</dbReference>
<keyword evidence="3" id="KW-1003">Cell membrane</keyword>
<protein>
    <submittedName>
        <fullName evidence="12">ATP-binding cassette subfamily B protein</fullName>
    </submittedName>
</protein>
<feature type="domain" description="ABC transmembrane type-1" evidence="11">
    <location>
        <begin position="19"/>
        <end position="300"/>
    </location>
</feature>
<dbReference type="CDD" id="cd18548">
    <property type="entry name" value="ABC_6TM_Tm287_like"/>
    <property type="match status" value="1"/>
</dbReference>
<dbReference type="InterPro" id="IPR027417">
    <property type="entry name" value="P-loop_NTPase"/>
</dbReference>
<dbReference type="SUPFAM" id="SSF52540">
    <property type="entry name" value="P-loop containing nucleoside triphosphate hydrolases"/>
    <property type="match status" value="1"/>
</dbReference>
<dbReference type="PROSITE" id="PS50929">
    <property type="entry name" value="ABC_TM1F"/>
    <property type="match status" value="1"/>
</dbReference>
<dbReference type="SUPFAM" id="SSF90123">
    <property type="entry name" value="ABC transporter transmembrane region"/>
    <property type="match status" value="1"/>
</dbReference>
<keyword evidence="2" id="KW-0813">Transport</keyword>
<organism evidence="12 13">
    <name type="scientific">Luteococcus japonicus</name>
    <dbReference type="NCBI Taxonomy" id="33984"/>
    <lineage>
        <taxon>Bacteria</taxon>
        <taxon>Bacillati</taxon>
        <taxon>Actinomycetota</taxon>
        <taxon>Actinomycetes</taxon>
        <taxon>Propionibacteriales</taxon>
        <taxon>Propionibacteriaceae</taxon>
        <taxon>Luteococcus</taxon>
    </lineage>
</organism>
<dbReference type="GO" id="GO:0015421">
    <property type="term" value="F:ABC-type oligopeptide transporter activity"/>
    <property type="evidence" value="ECO:0007669"/>
    <property type="project" value="TreeGrafter"/>
</dbReference>
<dbReference type="InterPro" id="IPR003593">
    <property type="entry name" value="AAA+_ATPase"/>
</dbReference>
<dbReference type="PANTHER" id="PTHR43394">
    <property type="entry name" value="ATP-DEPENDENT PERMEASE MDL1, MITOCHONDRIAL"/>
    <property type="match status" value="1"/>
</dbReference>
<feature type="domain" description="ABC transporter" evidence="10">
    <location>
        <begin position="334"/>
        <end position="569"/>
    </location>
</feature>
<keyword evidence="7 9" id="KW-1133">Transmembrane helix</keyword>
<evidence type="ECO:0000256" key="5">
    <source>
        <dbReference type="ARBA" id="ARBA00022741"/>
    </source>
</evidence>
<feature type="transmembrane region" description="Helical" evidence="9">
    <location>
        <begin position="12"/>
        <end position="34"/>
    </location>
</feature>
<dbReference type="FunFam" id="3.40.50.300:FF:000854">
    <property type="entry name" value="Multidrug ABC transporter ATP-binding protein"/>
    <property type="match status" value="1"/>
</dbReference>
<dbReference type="PROSITE" id="PS00211">
    <property type="entry name" value="ABC_TRANSPORTER_1"/>
    <property type="match status" value="1"/>
</dbReference>
<dbReference type="Pfam" id="PF00664">
    <property type="entry name" value="ABC_membrane"/>
    <property type="match status" value="1"/>
</dbReference>
<dbReference type="Gene3D" id="1.20.1560.10">
    <property type="entry name" value="ABC transporter type 1, transmembrane domain"/>
    <property type="match status" value="1"/>
</dbReference>
<evidence type="ECO:0000256" key="7">
    <source>
        <dbReference type="ARBA" id="ARBA00022989"/>
    </source>
</evidence>
<dbReference type="GO" id="GO:0005886">
    <property type="term" value="C:plasma membrane"/>
    <property type="evidence" value="ECO:0007669"/>
    <property type="project" value="UniProtKB-SubCell"/>
</dbReference>
<dbReference type="Gene3D" id="3.40.50.300">
    <property type="entry name" value="P-loop containing nucleotide triphosphate hydrolases"/>
    <property type="match status" value="1"/>
</dbReference>
<evidence type="ECO:0000256" key="2">
    <source>
        <dbReference type="ARBA" id="ARBA00022448"/>
    </source>
</evidence>
<reference evidence="12 13" key="1">
    <citation type="submission" date="2018-11" db="EMBL/GenBank/DDBJ databases">
        <title>Sequencing the genomes of 1000 actinobacteria strains.</title>
        <authorList>
            <person name="Klenk H.-P."/>
        </authorList>
    </citation>
    <scope>NUCLEOTIDE SEQUENCE [LARGE SCALE GENOMIC DNA]</scope>
    <source>
        <strain evidence="12 13">DSM 10546</strain>
    </source>
</reference>
<name>A0A3N1ZXE1_9ACTN</name>
<evidence type="ECO:0000256" key="3">
    <source>
        <dbReference type="ARBA" id="ARBA00022475"/>
    </source>
</evidence>
<keyword evidence="5" id="KW-0547">Nucleotide-binding</keyword>
<keyword evidence="4 9" id="KW-0812">Transmembrane</keyword>
<feature type="transmembrane region" description="Helical" evidence="9">
    <location>
        <begin position="240"/>
        <end position="260"/>
    </location>
</feature>
<keyword evidence="8 9" id="KW-0472">Membrane</keyword>
<feature type="transmembrane region" description="Helical" evidence="9">
    <location>
        <begin position="280"/>
        <end position="298"/>
    </location>
</feature>
<evidence type="ECO:0000259" key="11">
    <source>
        <dbReference type="PROSITE" id="PS50929"/>
    </source>
</evidence>
<dbReference type="Proteomes" id="UP000275749">
    <property type="component" value="Unassembled WGS sequence"/>
</dbReference>
<evidence type="ECO:0000256" key="9">
    <source>
        <dbReference type="SAM" id="Phobius"/>
    </source>
</evidence>
<dbReference type="InterPro" id="IPR039421">
    <property type="entry name" value="Type_1_exporter"/>
</dbReference>
<dbReference type="InterPro" id="IPR036640">
    <property type="entry name" value="ABC1_TM_sf"/>
</dbReference>
<proteinExistence type="predicted"/>
<dbReference type="PROSITE" id="PS50893">
    <property type="entry name" value="ABC_TRANSPORTER_2"/>
    <property type="match status" value="1"/>
</dbReference>
<comment type="caution">
    <text evidence="12">The sequence shown here is derived from an EMBL/GenBank/DDBJ whole genome shotgun (WGS) entry which is preliminary data.</text>
</comment>
<evidence type="ECO:0000259" key="10">
    <source>
        <dbReference type="PROSITE" id="PS50893"/>
    </source>
</evidence>
<dbReference type="SMART" id="SM00382">
    <property type="entry name" value="AAA"/>
    <property type="match status" value="1"/>
</dbReference>
<evidence type="ECO:0000256" key="1">
    <source>
        <dbReference type="ARBA" id="ARBA00004651"/>
    </source>
</evidence>
<feature type="transmembrane region" description="Helical" evidence="9">
    <location>
        <begin position="54"/>
        <end position="78"/>
    </location>
</feature>
<dbReference type="PANTHER" id="PTHR43394:SF1">
    <property type="entry name" value="ATP-BINDING CASSETTE SUB-FAMILY B MEMBER 10, MITOCHONDRIAL"/>
    <property type="match status" value="1"/>
</dbReference>
<accession>A0A3N1ZXE1</accession>
<dbReference type="Pfam" id="PF00005">
    <property type="entry name" value="ABC_tran"/>
    <property type="match status" value="1"/>
</dbReference>
<dbReference type="AlphaFoldDB" id="A0A3N1ZXE1"/>